<evidence type="ECO:0000256" key="1">
    <source>
        <dbReference type="SAM" id="SignalP"/>
    </source>
</evidence>
<proteinExistence type="predicted"/>
<dbReference type="Proteomes" id="UP000887572">
    <property type="component" value="Unplaced"/>
</dbReference>
<protein>
    <submittedName>
        <fullName evidence="3">Uncharacterized protein</fullName>
    </submittedName>
</protein>
<keyword evidence="2" id="KW-1185">Reference proteome</keyword>
<keyword evidence="1" id="KW-0732">Signal</keyword>
<feature type="signal peptide" evidence="1">
    <location>
        <begin position="1"/>
        <end position="25"/>
    </location>
</feature>
<accession>A0A914IDY2</accession>
<evidence type="ECO:0000313" key="3">
    <source>
        <dbReference type="WBParaSite" id="Gr19_v10_g9333.t1"/>
    </source>
</evidence>
<sequence>MFGRQCFIFPLLLLLTVCIPTILLATTIRLTKSSIELKEACCCAPLQETEALLMEMLTDYARGATVGAFAGSVAGAGGLSGMVVGTVAGWTAGMLYNSAKNVAYYCYTQWSANQLAACILATGGSKQSCCATTSFIKQCYDDVQEIEALFPISTQSKPLTEKVPSYRL</sequence>
<name>A0A914IDY2_GLORO</name>
<feature type="chain" id="PRO_5037735907" evidence="1">
    <location>
        <begin position="26"/>
        <end position="168"/>
    </location>
</feature>
<dbReference type="WBParaSite" id="Gr19_v10_g9333.t1">
    <property type="protein sequence ID" value="Gr19_v10_g9333.t1"/>
    <property type="gene ID" value="Gr19_v10_g9333"/>
</dbReference>
<organism evidence="2 3">
    <name type="scientific">Globodera rostochiensis</name>
    <name type="common">Golden nematode worm</name>
    <name type="synonym">Heterodera rostochiensis</name>
    <dbReference type="NCBI Taxonomy" id="31243"/>
    <lineage>
        <taxon>Eukaryota</taxon>
        <taxon>Metazoa</taxon>
        <taxon>Ecdysozoa</taxon>
        <taxon>Nematoda</taxon>
        <taxon>Chromadorea</taxon>
        <taxon>Rhabditida</taxon>
        <taxon>Tylenchina</taxon>
        <taxon>Tylenchomorpha</taxon>
        <taxon>Tylenchoidea</taxon>
        <taxon>Heteroderidae</taxon>
        <taxon>Heteroderinae</taxon>
        <taxon>Globodera</taxon>
    </lineage>
</organism>
<dbReference type="AlphaFoldDB" id="A0A914IDY2"/>
<reference evidence="3" key="1">
    <citation type="submission" date="2022-11" db="UniProtKB">
        <authorList>
            <consortium name="WormBaseParasite"/>
        </authorList>
    </citation>
    <scope>IDENTIFICATION</scope>
</reference>
<evidence type="ECO:0000313" key="2">
    <source>
        <dbReference type="Proteomes" id="UP000887572"/>
    </source>
</evidence>